<proteinExistence type="predicted"/>
<organism evidence="1">
    <name type="scientific">Thermosporothrix sp. COM3</name>
    <dbReference type="NCBI Taxonomy" id="2490863"/>
    <lineage>
        <taxon>Bacteria</taxon>
        <taxon>Bacillati</taxon>
        <taxon>Chloroflexota</taxon>
        <taxon>Ktedonobacteria</taxon>
        <taxon>Ktedonobacterales</taxon>
        <taxon>Thermosporotrichaceae</taxon>
        <taxon>Thermosporothrix</taxon>
    </lineage>
</organism>
<reference evidence="1" key="1">
    <citation type="submission" date="2018-12" db="EMBL/GenBank/DDBJ databases">
        <title>Novel natural products biosynthetic potential of the class Ktedonobacteria.</title>
        <authorList>
            <person name="Zheng Y."/>
            <person name="Saitou A."/>
            <person name="Wang C.M."/>
            <person name="Toyoda A."/>
            <person name="Minakuchi Y."/>
            <person name="Sekiguchi Y."/>
            <person name="Ueda K."/>
            <person name="Takano H."/>
            <person name="Sakai Y."/>
            <person name="Yokota A."/>
            <person name="Yabe S."/>
        </authorList>
    </citation>
    <scope>NUCLEOTIDE SEQUENCE</scope>
    <source>
        <strain evidence="1">COM3</strain>
    </source>
</reference>
<protein>
    <submittedName>
        <fullName evidence="1">Uncharacterized protein</fullName>
    </submittedName>
</protein>
<gene>
    <name evidence="1" type="ORF">KTC_09590</name>
</gene>
<name>A0A455SFS9_9CHLR</name>
<evidence type="ECO:0000313" key="1">
    <source>
        <dbReference type="EMBL" id="BBH86208.1"/>
    </source>
</evidence>
<dbReference type="AlphaFoldDB" id="A0A455SFS9"/>
<sequence>MIALSARMVVTPISGNTRFRKQAVSALLSEREAIRLLYYRSSRLVQAASFRVIMAVGASPEASLEKRKDGKRPAA</sequence>
<dbReference type="EMBL" id="AP019376">
    <property type="protein sequence ID" value="BBH86208.1"/>
    <property type="molecule type" value="Genomic_DNA"/>
</dbReference>
<accession>A0A455SFS9</accession>